<accession>A0A5C6RKI3</accession>
<gene>
    <name evidence="1" type="ORF">FRY97_11295</name>
</gene>
<dbReference type="Proteomes" id="UP000321580">
    <property type="component" value="Unassembled WGS sequence"/>
</dbReference>
<dbReference type="RefSeq" id="WP_147167641.1">
    <property type="nucleotide sequence ID" value="NZ_VOOR01000021.1"/>
</dbReference>
<comment type="caution">
    <text evidence="1">The sequence shown here is derived from an EMBL/GenBank/DDBJ whole genome shotgun (WGS) entry which is preliminary data.</text>
</comment>
<reference evidence="1 2" key="1">
    <citation type="submission" date="2019-08" db="EMBL/GenBank/DDBJ databases">
        <title>Genome of Phaeodactylibacter luteus.</title>
        <authorList>
            <person name="Bowman J.P."/>
        </authorList>
    </citation>
    <scope>NUCLEOTIDE SEQUENCE [LARGE SCALE GENOMIC DNA]</scope>
    <source>
        <strain evidence="1 2">KCTC 42180</strain>
    </source>
</reference>
<name>A0A5C6RKI3_9BACT</name>
<protein>
    <submittedName>
        <fullName evidence="1">Uncharacterized protein</fullName>
    </submittedName>
</protein>
<sequence length="76" mass="8282">MKGLLLIFSLFATISLPFSSSSTEGADLKPEKEETRIVIVSDNGFYSVGWYDVNDGADCTIYVYDSGHTVGYGDDC</sequence>
<organism evidence="1 2">
    <name type="scientific">Phaeodactylibacter luteus</name>
    <dbReference type="NCBI Taxonomy" id="1564516"/>
    <lineage>
        <taxon>Bacteria</taxon>
        <taxon>Pseudomonadati</taxon>
        <taxon>Bacteroidota</taxon>
        <taxon>Saprospiria</taxon>
        <taxon>Saprospirales</taxon>
        <taxon>Haliscomenobacteraceae</taxon>
        <taxon>Phaeodactylibacter</taxon>
    </lineage>
</organism>
<keyword evidence="2" id="KW-1185">Reference proteome</keyword>
<dbReference type="EMBL" id="VOOR01000021">
    <property type="protein sequence ID" value="TXB62921.1"/>
    <property type="molecule type" value="Genomic_DNA"/>
</dbReference>
<evidence type="ECO:0000313" key="2">
    <source>
        <dbReference type="Proteomes" id="UP000321580"/>
    </source>
</evidence>
<proteinExistence type="predicted"/>
<dbReference type="AlphaFoldDB" id="A0A5C6RKI3"/>
<evidence type="ECO:0000313" key="1">
    <source>
        <dbReference type="EMBL" id="TXB62921.1"/>
    </source>
</evidence>